<gene>
    <name evidence="1" type="ORF">GCM10010406_50730</name>
</gene>
<dbReference type="Proteomes" id="UP001501358">
    <property type="component" value="Unassembled WGS sequence"/>
</dbReference>
<evidence type="ECO:0000313" key="2">
    <source>
        <dbReference type="Proteomes" id="UP001501358"/>
    </source>
</evidence>
<protein>
    <submittedName>
        <fullName evidence="1">Uncharacterized protein</fullName>
    </submittedName>
</protein>
<name>A0ABP5ZZV0_9ACTN</name>
<dbReference type="EMBL" id="BAAATA010000043">
    <property type="protein sequence ID" value="GAA2508004.1"/>
    <property type="molecule type" value="Genomic_DNA"/>
</dbReference>
<reference evidence="2" key="1">
    <citation type="journal article" date="2019" name="Int. J. Syst. Evol. Microbiol.">
        <title>The Global Catalogue of Microorganisms (GCM) 10K type strain sequencing project: providing services to taxonomists for standard genome sequencing and annotation.</title>
        <authorList>
            <consortium name="The Broad Institute Genomics Platform"/>
            <consortium name="The Broad Institute Genome Sequencing Center for Infectious Disease"/>
            <person name="Wu L."/>
            <person name="Ma J."/>
        </authorList>
    </citation>
    <scope>NUCLEOTIDE SEQUENCE [LARGE SCALE GENOMIC DNA]</scope>
    <source>
        <strain evidence="2">JCM 6307</strain>
    </source>
</reference>
<evidence type="ECO:0000313" key="1">
    <source>
        <dbReference type="EMBL" id="GAA2508004.1"/>
    </source>
</evidence>
<sequence>MQPVSRATVSGRAPMEAGWSTMTRTVPNFAVSFSNTARSFGSLLGSGLSKTFFPAGVSPWPW</sequence>
<organism evidence="1 2">
    <name type="scientific">Streptomyces thermolineatus</name>
    <dbReference type="NCBI Taxonomy" id="44033"/>
    <lineage>
        <taxon>Bacteria</taxon>
        <taxon>Bacillati</taxon>
        <taxon>Actinomycetota</taxon>
        <taxon>Actinomycetes</taxon>
        <taxon>Kitasatosporales</taxon>
        <taxon>Streptomycetaceae</taxon>
        <taxon>Streptomyces</taxon>
    </lineage>
</organism>
<keyword evidence="2" id="KW-1185">Reference proteome</keyword>
<accession>A0ABP5ZZV0</accession>
<comment type="caution">
    <text evidence="1">The sequence shown here is derived from an EMBL/GenBank/DDBJ whole genome shotgun (WGS) entry which is preliminary data.</text>
</comment>
<proteinExistence type="predicted"/>